<dbReference type="PROSITE" id="PS51257">
    <property type="entry name" value="PROKAR_LIPOPROTEIN"/>
    <property type="match status" value="1"/>
</dbReference>
<dbReference type="SMART" id="SM00849">
    <property type="entry name" value="Lactamase_B"/>
    <property type="match status" value="1"/>
</dbReference>
<keyword evidence="4" id="KW-1185">Reference proteome</keyword>
<dbReference type="Pfam" id="PF00753">
    <property type="entry name" value="Lactamase_B"/>
    <property type="match status" value="1"/>
</dbReference>
<dbReference type="PANTHER" id="PTHR42951">
    <property type="entry name" value="METALLO-BETA-LACTAMASE DOMAIN-CONTAINING"/>
    <property type="match status" value="1"/>
</dbReference>
<feature type="chain" id="PRO_5046311081" evidence="1">
    <location>
        <begin position="19"/>
        <end position="353"/>
    </location>
</feature>
<proteinExistence type="predicted"/>
<keyword evidence="1" id="KW-0732">Signal</keyword>
<dbReference type="InterPro" id="IPR036866">
    <property type="entry name" value="RibonucZ/Hydroxyglut_hydro"/>
</dbReference>
<feature type="signal peptide" evidence="1">
    <location>
        <begin position="1"/>
        <end position="18"/>
    </location>
</feature>
<dbReference type="SUPFAM" id="SSF56281">
    <property type="entry name" value="Metallo-hydrolase/oxidoreductase"/>
    <property type="match status" value="1"/>
</dbReference>
<accession>A0ABT0LJJ0</accession>
<dbReference type="Gene3D" id="3.60.15.10">
    <property type="entry name" value="Ribonuclease Z/Hydroxyacylglutathione hydrolase-like"/>
    <property type="match status" value="1"/>
</dbReference>
<evidence type="ECO:0000259" key="2">
    <source>
        <dbReference type="SMART" id="SM00849"/>
    </source>
</evidence>
<feature type="domain" description="Metallo-beta-lactamase" evidence="2">
    <location>
        <begin position="77"/>
        <end position="260"/>
    </location>
</feature>
<gene>
    <name evidence="3" type="ORF">L2764_26340</name>
</gene>
<sequence length="353" mass="39034">MKKILLASLMALSLAACNENQDYVYNAVDGSILEQEQDHQDDLYLPIPDSAYGPQLNEEGYYVAEIKDGVYWVTEGVYQSMFLTTGEGVIVVDAPPTLGDKLLSAIKGVTDEAITHVIYSHSHADHIGAASIFPSSATFISHEETAKRIERSQNQAYGDHYSFGMFIGGGEVPLPSITFEEEYELVVGNKTLELIDSKDAHTPGNIFINVPDQKVLMIVDIIFPMWSPFGSMAQSENMSAYIQAHETLLDYEFDTLVSGHLGKLGSKDDVEKQLLYVIDITDNAASALQTTNFGAIVTEFGQKNPWLLYEKYLDTAAQTCSELTLDTWADQLAAVDVFTKSHCDKMVESLRID</sequence>
<dbReference type="InterPro" id="IPR001279">
    <property type="entry name" value="Metallo-B-lactamas"/>
</dbReference>
<dbReference type="EMBL" id="JAKIKS010000238">
    <property type="protein sequence ID" value="MCL1127877.1"/>
    <property type="molecule type" value="Genomic_DNA"/>
</dbReference>
<dbReference type="InterPro" id="IPR050855">
    <property type="entry name" value="NDM-1-like"/>
</dbReference>
<dbReference type="CDD" id="cd16276">
    <property type="entry name" value="metallo-hydrolase-like_MBL-fold"/>
    <property type="match status" value="1"/>
</dbReference>
<organism evidence="3 4">
    <name type="scientific">Shewanella surugensis</name>
    <dbReference type="NCBI Taxonomy" id="212020"/>
    <lineage>
        <taxon>Bacteria</taxon>
        <taxon>Pseudomonadati</taxon>
        <taxon>Pseudomonadota</taxon>
        <taxon>Gammaproteobacteria</taxon>
        <taxon>Alteromonadales</taxon>
        <taxon>Shewanellaceae</taxon>
        <taxon>Shewanella</taxon>
    </lineage>
</organism>
<comment type="caution">
    <text evidence="3">The sequence shown here is derived from an EMBL/GenBank/DDBJ whole genome shotgun (WGS) entry which is preliminary data.</text>
</comment>
<name>A0ABT0LJJ0_9GAMM</name>
<reference evidence="3 4" key="1">
    <citation type="submission" date="2022-01" db="EMBL/GenBank/DDBJ databases">
        <title>Whole genome-based taxonomy of the Shewanellaceae.</title>
        <authorList>
            <person name="Martin-Rodriguez A.J."/>
        </authorList>
    </citation>
    <scope>NUCLEOTIDE SEQUENCE [LARGE SCALE GENOMIC DNA]</scope>
    <source>
        <strain evidence="3 4">DSM 17177</strain>
    </source>
</reference>
<evidence type="ECO:0000313" key="4">
    <source>
        <dbReference type="Proteomes" id="UP001203423"/>
    </source>
</evidence>
<dbReference type="Proteomes" id="UP001203423">
    <property type="component" value="Unassembled WGS sequence"/>
</dbReference>
<dbReference type="RefSeq" id="WP_248943305.1">
    <property type="nucleotide sequence ID" value="NZ_JAKIKS010000238.1"/>
</dbReference>
<protein>
    <submittedName>
        <fullName evidence="3">MBL fold metallo-hydrolase</fullName>
    </submittedName>
</protein>
<evidence type="ECO:0000313" key="3">
    <source>
        <dbReference type="EMBL" id="MCL1127877.1"/>
    </source>
</evidence>
<evidence type="ECO:0000256" key="1">
    <source>
        <dbReference type="SAM" id="SignalP"/>
    </source>
</evidence>